<protein>
    <submittedName>
        <fullName evidence="1">Uncharacterized protein</fullName>
    </submittedName>
</protein>
<feature type="non-terminal residue" evidence="1">
    <location>
        <position position="1"/>
    </location>
</feature>
<evidence type="ECO:0000313" key="2">
    <source>
        <dbReference type="Proteomes" id="UP000685013"/>
    </source>
</evidence>
<gene>
    <name evidence="1" type="ORF">SDJN03_16531</name>
</gene>
<reference evidence="1 2" key="1">
    <citation type="journal article" date="2021" name="Hortic Res">
        <title>The domestication of Cucurbita argyrosperma as revealed by the genome of its wild relative.</title>
        <authorList>
            <person name="Barrera-Redondo J."/>
            <person name="Sanchez-de la Vega G."/>
            <person name="Aguirre-Liguori J.A."/>
            <person name="Castellanos-Morales G."/>
            <person name="Gutierrez-Guerrero Y.T."/>
            <person name="Aguirre-Dugua X."/>
            <person name="Aguirre-Planter E."/>
            <person name="Tenaillon M.I."/>
            <person name="Lira-Saade R."/>
            <person name="Eguiarte L.E."/>
        </authorList>
    </citation>
    <scope>NUCLEOTIDE SEQUENCE [LARGE SCALE GENOMIC DNA]</scope>
    <source>
        <strain evidence="1">JBR-2021</strain>
    </source>
</reference>
<sequence>MSLLSFDPNQSSELIQMLGCLLVLQRKKYYKQPSREQVACLCMGLEPAFEALDKNGNIPMMLVFESIQEEMGWGNWSSHMRHLHLSADMMEHKVCTFDLLLVCLYCSIGFTKNGNVTSSDLSTLRVISSNLHKPRSTVNMALHKMPSSFNKKELQNYRGANGNYKAFAEQPTELTRT</sequence>
<name>A0AAV6MWS2_9ROSI</name>
<accession>A0AAV6MWS2</accession>
<dbReference type="EMBL" id="JAGKQH010000011">
    <property type="protein sequence ID" value="KAG6587966.1"/>
    <property type="molecule type" value="Genomic_DNA"/>
</dbReference>
<organism evidence="1 2">
    <name type="scientific">Cucurbita argyrosperma subsp. sororia</name>
    <dbReference type="NCBI Taxonomy" id="37648"/>
    <lineage>
        <taxon>Eukaryota</taxon>
        <taxon>Viridiplantae</taxon>
        <taxon>Streptophyta</taxon>
        <taxon>Embryophyta</taxon>
        <taxon>Tracheophyta</taxon>
        <taxon>Spermatophyta</taxon>
        <taxon>Magnoliopsida</taxon>
        <taxon>eudicotyledons</taxon>
        <taxon>Gunneridae</taxon>
        <taxon>Pentapetalae</taxon>
        <taxon>rosids</taxon>
        <taxon>fabids</taxon>
        <taxon>Cucurbitales</taxon>
        <taxon>Cucurbitaceae</taxon>
        <taxon>Cucurbiteae</taxon>
        <taxon>Cucurbita</taxon>
    </lineage>
</organism>
<proteinExistence type="predicted"/>
<dbReference type="AlphaFoldDB" id="A0AAV6MWS2"/>
<evidence type="ECO:0000313" key="1">
    <source>
        <dbReference type="EMBL" id="KAG6587966.1"/>
    </source>
</evidence>
<comment type="caution">
    <text evidence="1">The sequence shown here is derived from an EMBL/GenBank/DDBJ whole genome shotgun (WGS) entry which is preliminary data.</text>
</comment>
<dbReference type="Proteomes" id="UP000685013">
    <property type="component" value="Chromosome 11"/>
</dbReference>
<keyword evidence="2" id="KW-1185">Reference proteome</keyword>